<evidence type="ECO:0000313" key="3">
    <source>
        <dbReference type="Proteomes" id="UP001281003"/>
    </source>
</evidence>
<keyword evidence="3" id="KW-1185">Reference proteome</keyword>
<evidence type="ECO:0000256" key="1">
    <source>
        <dbReference type="SAM" id="MobiDB-lite"/>
    </source>
</evidence>
<comment type="caution">
    <text evidence="2">The sequence shown here is derived from an EMBL/GenBank/DDBJ whole genome shotgun (WGS) entry which is preliminary data.</text>
</comment>
<dbReference type="AlphaFoldDB" id="A0AAE0PG36"/>
<evidence type="ECO:0000313" key="2">
    <source>
        <dbReference type="EMBL" id="KAK3399348.1"/>
    </source>
</evidence>
<proteinExistence type="predicted"/>
<dbReference type="Proteomes" id="UP001281003">
    <property type="component" value="Unassembled WGS sequence"/>
</dbReference>
<name>A0AAE0PG36_SORBR</name>
<dbReference type="EMBL" id="JAUTDP010000005">
    <property type="protein sequence ID" value="KAK3399348.1"/>
    <property type="molecule type" value="Genomic_DNA"/>
</dbReference>
<reference evidence="2" key="2">
    <citation type="submission" date="2023-07" db="EMBL/GenBank/DDBJ databases">
        <authorList>
            <consortium name="Lawrence Berkeley National Laboratory"/>
            <person name="Haridas S."/>
            <person name="Hensen N."/>
            <person name="Bonometti L."/>
            <person name="Westerberg I."/>
            <person name="Brannstrom I.O."/>
            <person name="Guillou S."/>
            <person name="Cros-Aarteil S."/>
            <person name="Calhoun S."/>
            <person name="Kuo A."/>
            <person name="Mondo S."/>
            <person name="Pangilinan J."/>
            <person name="Riley R."/>
            <person name="LaButti K."/>
            <person name="Andreopoulos B."/>
            <person name="Lipzen A."/>
            <person name="Chen C."/>
            <person name="Yanf M."/>
            <person name="Daum C."/>
            <person name="Ng V."/>
            <person name="Clum A."/>
            <person name="Steindorff A."/>
            <person name="Ohm R."/>
            <person name="Martin F."/>
            <person name="Silar P."/>
            <person name="Natvig D."/>
            <person name="Lalanne C."/>
            <person name="Gautier V."/>
            <person name="Ament-velasquez S.L."/>
            <person name="Kruys A."/>
            <person name="Hutchinson M.I."/>
            <person name="Powell A.J."/>
            <person name="Barry K."/>
            <person name="Miller A.N."/>
            <person name="Grigoriev I.V."/>
            <person name="Debuchy R."/>
            <person name="Gladieux P."/>
            <person name="Thoren M.H."/>
            <person name="Johannesson H."/>
        </authorList>
    </citation>
    <scope>NUCLEOTIDE SEQUENCE</scope>
    <source>
        <strain evidence="2">FGSC 1904</strain>
    </source>
</reference>
<sequence>MNHVRSSGVNGRRLAPEPQLPAYTQNAGPNEVTMEITPAEALPSYSEATAEDTPSEDPPPYTP</sequence>
<reference evidence="2" key="1">
    <citation type="journal article" date="2023" name="Mol. Phylogenet. Evol.">
        <title>Genome-scale phylogeny and comparative genomics of the fungal order Sordariales.</title>
        <authorList>
            <person name="Hensen N."/>
            <person name="Bonometti L."/>
            <person name="Westerberg I."/>
            <person name="Brannstrom I.O."/>
            <person name="Guillou S."/>
            <person name="Cros-Aarteil S."/>
            <person name="Calhoun S."/>
            <person name="Haridas S."/>
            <person name="Kuo A."/>
            <person name="Mondo S."/>
            <person name="Pangilinan J."/>
            <person name="Riley R."/>
            <person name="LaButti K."/>
            <person name="Andreopoulos B."/>
            <person name="Lipzen A."/>
            <person name="Chen C."/>
            <person name="Yan M."/>
            <person name="Daum C."/>
            <person name="Ng V."/>
            <person name="Clum A."/>
            <person name="Steindorff A."/>
            <person name="Ohm R.A."/>
            <person name="Martin F."/>
            <person name="Silar P."/>
            <person name="Natvig D.O."/>
            <person name="Lalanne C."/>
            <person name="Gautier V."/>
            <person name="Ament-Velasquez S.L."/>
            <person name="Kruys A."/>
            <person name="Hutchinson M.I."/>
            <person name="Powell A.J."/>
            <person name="Barry K."/>
            <person name="Miller A.N."/>
            <person name="Grigoriev I.V."/>
            <person name="Debuchy R."/>
            <person name="Gladieux P."/>
            <person name="Hiltunen Thoren M."/>
            <person name="Johannesson H."/>
        </authorList>
    </citation>
    <scope>NUCLEOTIDE SEQUENCE</scope>
    <source>
        <strain evidence="2">FGSC 1904</strain>
    </source>
</reference>
<gene>
    <name evidence="2" type="ORF">B0T20DRAFT_478708</name>
</gene>
<accession>A0AAE0PG36</accession>
<feature type="region of interest" description="Disordered" evidence="1">
    <location>
        <begin position="1"/>
        <end position="63"/>
    </location>
</feature>
<organism evidence="2 3">
    <name type="scientific">Sordaria brevicollis</name>
    <dbReference type="NCBI Taxonomy" id="83679"/>
    <lineage>
        <taxon>Eukaryota</taxon>
        <taxon>Fungi</taxon>
        <taxon>Dikarya</taxon>
        <taxon>Ascomycota</taxon>
        <taxon>Pezizomycotina</taxon>
        <taxon>Sordariomycetes</taxon>
        <taxon>Sordariomycetidae</taxon>
        <taxon>Sordariales</taxon>
        <taxon>Sordariaceae</taxon>
        <taxon>Sordaria</taxon>
    </lineage>
</organism>
<protein>
    <submittedName>
        <fullName evidence="2">Uncharacterized protein</fullName>
    </submittedName>
</protein>